<feature type="transmembrane region" description="Helical" evidence="3">
    <location>
        <begin position="9"/>
        <end position="26"/>
    </location>
</feature>
<accession>A0A9D4EZ85</accession>
<comment type="subcellular location">
    <subcellularLocation>
        <location evidence="3">Golgi apparatus</location>
        <location evidence="3">Golgi stack membrane</location>
        <topology evidence="3">Single-pass type II membrane protein</topology>
    </subcellularLocation>
</comment>
<dbReference type="GO" id="GO:0032580">
    <property type="term" value="C:Golgi cisterna membrane"/>
    <property type="evidence" value="ECO:0007669"/>
    <property type="project" value="UniProtKB-SubCell"/>
</dbReference>
<dbReference type="GO" id="GO:0005975">
    <property type="term" value="P:carbohydrate metabolic process"/>
    <property type="evidence" value="ECO:0007669"/>
    <property type="project" value="InterPro"/>
</dbReference>
<dbReference type="PANTHER" id="PTHR11927:SF9">
    <property type="entry name" value="L-FUCOSYLTRANSFERASE"/>
    <property type="match status" value="1"/>
</dbReference>
<keyword evidence="2 3" id="KW-0808">Transferase</keyword>
<keyword evidence="3" id="KW-1133">Transmembrane helix</keyword>
<dbReference type="EMBL" id="JAIWYP010000008">
    <property type="protein sequence ID" value="KAH3788952.1"/>
    <property type="molecule type" value="Genomic_DNA"/>
</dbReference>
<comment type="pathway">
    <text evidence="3">Protein modification; protein glycosylation.</text>
</comment>
<comment type="caution">
    <text evidence="4">The sequence shown here is derived from an EMBL/GenBank/DDBJ whole genome shotgun (WGS) entry which is preliminary data.</text>
</comment>
<dbReference type="InterPro" id="IPR002516">
    <property type="entry name" value="Glyco_trans_11"/>
</dbReference>
<keyword evidence="3" id="KW-0812">Transmembrane</keyword>
<keyword evidence="3" id="KW-0325">Glycoprotein</keyword>
<keyword evidence="3" id="KW-0333">Golgi apparatus</keyword>
<gene>
    <name evidence="4" type="ORF">DPMN_167118</name>
</gene>
<dbReference type="GO" id="GO:0008107">
    <property type="term" value="F:galactoside 2-alpha-L-fucosyltransferase activity"/>
    <property type="evidence" value="ECO:0007669"/>
    <property type="project" value="InterPro"/>
</dbReference>
<dbReference type="Pfam" id="PF01531">
    <property type="entry name" value="Glyco_transf_11"/>
    <property type="match status" value="1"/>
</dbReference>
<keyword evidence="1 3" id="KW-0328">Glycosyltransferase</keyword>
<protein>
    <recommendedName>
        <fullName evidence="3">L-Fucosyltransferase</fullName>
        <ecNumber evidence="3">2.4.1.-</ecNumber>
    </recommendedName>
</protein>
<evidence type="ECO:0000256" key="2">
    <source>
        <dbReference type="ARBA" id="ARBA00022679"/>
    </source>
</evidence>
<reference evidence="4" key="2">
    <citation type="submission" date="2020-11" db="EMBL/GenBank/DDBJ databases">
        <authorList>
            <person name="McCartney M.A."/>
            <person name="Auch B."/>
            <person name="Kono T."/>
            <person name="Mallez S."/>
            <person name="Becker A."/>
            <person name="Gohl D.M."/>
            <person name="Silverstein K.A.T."/>
            <person name="Koren S."/>
            <person name="Bechman K.B."/>
            <person name="Herman A."/>
            <person name="Abrahante J.E."/>
            <person name="Garbe J."/>
        </authorList>
    </citation>
    <scope>NUCLEOTIDE SEQUENCE</scope>
    <source>
        <strain evidence="4">Duluth1</strain>
        <tissue evidence="4">Whole animal</tissue>
    </source>
</reference>
<keyword evidence="3" id="KW-0472">Membrane</keyword>
<dbReference type="PANTHER" id="PTHR11927">
    <property type="entry name" value="GALACTOSIDE 2-L-FUCOSYLTRANSFERASE"/>
    <property type="match status" value="1"/>
</dbReference>
<evidence type="ECO:0000313" key="4">
    <source>
        <dbReference type="EMBL" id="KAH3788952.1"/>
    </source>
</evidence>
<sequence>MALKYYIRFVRLAVVVMVFLMGWLSYSKTFFVPTEVTTCFVTTEATTVVSPIQMNYTNRPNYIRTRRSDSSTLKIGLKMRLGNMMFQYASILGIAAMGKFSNVVVENGERLKEIFSLSNTNVSFSASNVSSTSISEKACCIFDKRLGTLNNSLSFRVDGYLQSWRYFEAIRDTVRKEFTFSTQISNKACFRLHDVLKTLNITNATFVGVHIRRGDFTYESFKNVGYLTAPLEYIIKSMNIFANLYANRTVFVICF</sequence>
<reference evidence="4" key="1">
    <citation type="journal article" date="2019" name="bioRxiv">
        <title>The Genome of the Zebra Mussel, Dreissena polymorpha: A Resource for Invasive Species Research.</title>
        <authorList>
            <person name="McCartney M.A."/>
            <person name="Auch B."/>
            <person name="Kono T."/>
            <person name="Mallez S."/>
            <person name="Zhang Y."/>
            <person name="Obille A."/>
            <person name="Becker A."/>
            <person name="Abrahante J.E."/>
            <person name="Garbe J."/>
            <person name="Badalamenti J.P."/>
            <person name="Herman A."/>
            <person name="Mangelson H."/>
            <person name="Liachko I."/>
            <person name="Sullivan S."/>
            <person name="Sone E.D."/>
            <person name="Koren S."/>
            <person name="Silverstein K.A.T."/>
            <person name="Beckman K.B."/>
            <person name="Gohl D.M."/>
        </authorList>
    </citation>
    <scope>NUCLEOTIDE SEQUENCE</scope>
    <source>
        <strain evidence="4">Duluth1</strain>
        <tissue evidence="4">Whole animal</tissue>
    </source>
</reference>
<dbReference type="Proteomes" id="UP000828390">
    <property type="component" value="Unassembled WGS sequence"/>
</dbReference>
<comment type="similarity">
    <text evidence="3">Belongs to the glycosyltransferase 11 family.</text>
</comment>
<dbReference type="EC" id="2.4.1.-" evidence="3"/>
<evidence type="ECO:0000256" key="1">
    <source>
        <dbReference type="ARBA" id="ARBA00022676"/>
    </source>
</evidence>
<keyword evidence="5" id="KW-1185">Reference proteome</keyword>
<keyword evidence="3" id="KW-0735">Signal-anchor</keyword>
<name>A0A9D4EZ85_DREPO</name>
<dbReference type="AlphaFoldDB" id="A0A9D4EZ85"/>
<proteinExistence type="inferred from homology"/>
<evidence type="ECO:0000256" key="3">
    <source>
        <dbReference type="RuleBase" id="RU363129"/>
    </source>
</evidence>
<evidence type="ECO:0000313" key="5">
    <source>
        <dbReference type="Proteomes" id="UP000828390"/>
    </source>
</evidence>
<organism evidence="4 5">
    <name type="scientific">Dreissena polymorpha</name>
    <name type="common">Zebra mussel</name>
    <name type="synonym">Mytilus polymorpha</name>
    <dbReference type="NCBI Taxonomy" id="45954"/>
    <lineage>
        <taxon>Eukaryota</taxon>
        <taxon>Metazoa</taxon>
        <taxon>Spiralia</taxon>
        <taxon>Lophotrochozoa</taxon>
        <taxon>Mollusca</taxon>
        <taxon>Bivalvia</taxon>
        <taxon>Autobranchia</taxon>
        <taxon>Heteroconchia</taxon>
        <taxon>Euheterodonta</taxon>
        <taxon>Imparidentia</taxon>
        <taxon>Neoheterodontei</taxon>
        <taxon>Myida</taxon>
        <taxon>Dreissenoidea</taxon>
        <taxon>Dreissenidae</taxon>
        <taxon>Dreissena</taxon>
    </lineage>
</organism>